<dbReference type="InterPro" id="IPR001466">
    <property type="entry name" value="Beta-lactam-related"/>
</dbReference>
<keyword evidence="2" id="KW-0378">Hydrolase</keyword>
<feature type="domain" description="Beta-lactamase-related" evidence="1">
    <location>
        <begin position="22"/>
        <end position="373"/>
    </location>
</feature>
<dbReference type="RefSeq" id="WP_378264162.1">
    <property type="nucleotide sequence ID" value="NZ_JBHUKR010000006.1"/>
</dbReference>
<name>A0ABW5FPI6_9PSEU</name>
<evidence type="ECO:0000259" key="1">
    <source>
        <dbReference type="Pfam" id="PF00144"/>
    </source>
</evidence>
<evidence type="ECO:0000313" key="2">
    <source>
        <dbReference type="EMBL" id="MFD2416925.1"/>
    </source>
</evidence>
<proteinExistence type="predicted"/>
<dbReference type="SUPFAM" id="SSF56601">
    <property type="entry name" value="beta-lactamase/transpeptidase-like"/>
    <property type="match status" value="1"/>
</dbReference>
<comment type="caution">
    <text evidence="2">The sequence shown here is derived from an EMBL/GenBank/DDBJ whole genome shotgun (WGS) entry which is preliminary data.</text>
</comment>
<dbReference type="Gene3D" id="3.40.710.10">
    <property type="entry name" value="DD-peptidase/beta-lactamase superfamily"/>
    <property type="match status" value="1"/>
</dbReference>
<dbReference type="PANTHER" id="PTHR43319:SF3">
    <property type="entry name" value="BETA-LACTAMASE-RELATED DOMAIN-CONTAINING PROTEIN"/>
    <property type="match status" value="1"/>
</dbReference>
<dbReference type="Proteomes" id="UP001597417">
    <property type="component" value="Unassembled WGS sequence"/>
</dbReference>
<dbReference type="GO" id="GO:0016787">
    <property type="term" value="F:hydrolase activity"/>
    <property type="evidence" value="ECO:0007669"/>
    <property type="project" value="UniProtKB-KW"/>
</dbReference>
<dbReference type="Pfam" id="PF00144">
    <property type="entry name" value="Beta-lactamase"/>
    <property type="match status" value="1"/>
</dbReference>
<evidence type="ECO:0000313" key="3">
    <source>
        <dbReference type="Proteomes" id="UP001597417"/>
    </source>
</evidence>
<dbReference type="PANTHER" id="PTHR43319">
    <property type="entry name" value="BETA-LACTAMASE-RELATED"/>
    <property type="match status" value="1"/>
</dbReference>
<organism evidence="2 3">
    <name type="scientific">Amycolatopsis pigmentata</name>
    <dbReference type="NCBI Taxonomy" id="450801"/>
    <lineage>
        <taxon>Bacteria</taxon>
        <taxon>Bacillati</taxon>
        <taxon>Actinomycetota</taxon>
        <taxon>Actinomycetes</taxon>
        <taxon>Pseudonocardiales</taxon>
        <taxon>Pseudonocardiaceae</taxon>
        <taxon>Amycolatopsis</taxon>
    </lineage>
</organism>
<sequence>MSEQTVDRVEGKCETGFEPVRDVFASNLGELGAGGAAFSVVHDGRTVVDLWAGTSGQGRWSRDTRGVYMSATKGVTAAAFAHLMDVGLLDPDKRVAHYWPEFAKAGKEDSTVEQLMTHSIGLLDFPGYERIVSANGDGWAETGAILRQLEIGEPEWVPGTAHAYHGLTLGWLLGELVRRAAGKSLGAVVRDDLAAPLNLEMSLGTPVAEQGSVARIRPAMPSATPADAAGDPTNYPLLARMLLTVDGENMLTRADQFFNRPDILALELGGSNATGTARALAQMYGALALGGVLGGTRIVSAAAVADATAERRRGTDVVWGYETAWALGFARPNLAEPTRSWVPAPHGDAFGFPGWGGQIGFADVEAKTGFGFVRSHPSDESPLGRLLVAASYDALSHR</sequence>
<dbReference type="InterPro" id="IPR012338">
    <property type="entry name" value="Beta-lactam/transpept-like"/>
</dbReference>
<dbReference type="EMBL" id="JBHUKR010000006">
    <property type="protein sequence ID" value="MFD2416925.1"/>
    <property type="molecule type" value="Genomic_DNA"/>
</dbReference>
<protein>
    <submittedName>
        <fullName evidence="2">Serine hydrolase domain-containing protein</fullName>
    </submittedName>
</protein>
<reference evidence="3" key="1">
    <citation type="journal article" date="2019" name="Int. J. Syst. Evol. Microbiol.">
        <title>The Global Catalogue of Microorganisms (GCM) 10K type strain sequencing project: providing services to taxonomists for standard genome sequencing and annotation.</title>
        <authorList>
            <consortium name="The Broad Institute Genomics Platform"/>
            <consortium name="The Broad Institute Genome Sequencing Center for Infectious Disease"/>
            <person name="Wu L."/>
            <person name="Ma J."/>
        </authorList>
    </citation>
    <scope>NUCLEOTIDE SEQUENCE [LARGE SCALE GENOMIC DNA]</scope>
    <source>
        <strain evidence="3">CGMCC 4.7645</strain>
    </source>
</reference>
<keyword evidence="3" id="KW-1185">Reference proteome</keyword>
<gene>
    <name evidence="2" type="ORF">ACFSXZ_11385</name>
</gene>
<dbReference type="InterPro" id="IPR052907">
    <property type="entry name" value="Beta-lactamase/esterase"/>
</dbReference>
<accession>A0ABW5FPI6</accession>